<gene>
    <name evidence="1" type="ORF">SAMN05421636_10821</name>
</gene>
<name>A0A1G7G8Q6_9FLAO</name>
<dbReference type="Proteomes" id="UP000199109">
    <property type="component" value="Unassembled WGS sequence"/>
</dbReference>
<evidence type="ECO:0000313" key="1">
    <source>
        <dbReference type="EMBL" id="SDE84483.1"/>
    </source>
</evidence>
<protein>
    <submittedName>
        <fullName evidence="1">Uncharacterized protein</fullName>
    </submittedName>
</protein>
<keyword evidence="2" id="KW-1185">Reference proteome</keyword>
<organism evidence="1 2">
    <name type="scientific">Pricia antarctica</name>
    <dbReference type="NCBI Taxonomy" id="641691"/>
    <lineage>
        <taxon>Bacteria</taxon>
        <taxon>Pseudomonadati</taxon>
        <taxon>Bacteroidota</taxon>
        <taxon>Flavobacteriia</taxon>
        <taxon>Flavobacteriales</taxon>
        <taxon>Flavobacteriaceae</taxon>
        <taxon>Pricia</taxon>
    </lineage>
</organism>
<accession>A0A1G7G8Q6</accession>
<evidence type="ECO:0000313" key="2">
    <source>
        <dbReference type="Proteomes" id="UP000199109"/>
    </source>
</evidence>
<reference evidence="1 2" key="1">
    <citation type="submission" date="2016-10" db="EMBL/GenBank/DDBJ databases">
        <authorList>
            <person name="de Groot N.N."/>
        </authorList>
    </citation>
    <scope>NUCLEOTIDE SEQUENCE [LARGE SCALE GENOMIC DNA]</scope>
    <source>
        <strain evidence="1 2">DSM 23421</strain>
    </source>
</reference>
<sequence>MVLHKQGRTLRCKTNQIYYRFAMQLIDLVAESTLMIAIDTVDRNMLDGSSGRILPVGSTFPSADTDYLMPYHYQFGD</sequence>
<dbReference type="EMBL" id="FNAO01000008">
    <property type="protein sequence ID" value="SDE84483.1"/>
    <property type="molecule type" value="Genomic_DNA"/>
</dbReference>
<proteinExistence type="predicted"/>
<dbReference type="AlphaFoldDB" id="A0A1G7G8Q6"/>